<gene>
    <name evidence="1" type="ORF">B0J11DRAFT_251607</name>
</gene>
<evidence type="ECO:0000313" key="1">
    <source>
        <dbReference type="EMBL" id="KAH7130420.1"/>
    </source>
</evidence>
<protein>
    <submittedName>
        <fullName evidence="1">Uncharacterized protein</fullName>
    </submittedName>
</protein>
<keyword evidence="2" id="KW-1185">Reference proteome</keyword>
<sequence>MSTLQNHANFLLRLLPRELRDLIYPDVVSKHQPIPIRDIRPHNIVVPSQSNPTVAAEALEAYYKHNSFILDLERYPHYLGPHPDLAKSQIRHLVVQVTEASVPINMDYKTYETTLASPSQSRSFFKSHTYDRQKWSVLLQFPKLESLCIKMQKRNDKSFMWWDFHPIIASIRDRQPSFKLTFWMSFDDMLKEVWNLPNWRDAGNSVNDYKPMGFVSITHVVSDFEADGGVYGQANAGDIAYVAEYLKEKEMPTNRSVIHGLLDLKPSERRSLGKLYVVQEEALLRVLMEEVYESYKKIHALQEATHNGVDDGIDDWRQNTGPVCSG</sequence>
<dbReference type="AlphaFoldDB" id="A0A9P9E2W9"/>
<accession>A0A9P9E2W9</accession>
<reference evidence="1" key="1">
    <citation type="journal article" date="2021" name="Nat. Commun.">
        <title>Genetic determinants of endophytism in the Arabidopsis root mycobiome.</title>
        <authorList>
            <person name="Mesny F."/>
            <person name="Miyauchi S."/>
            <person name="Thiergart T."/>
            <person name="Pickel B."/>
            <person name="Atanasova L."/>
            <person name="Karlsson M."/>
            <person name="Huettel B."/>
            <person name="Barry K.W."/>
            <person name="Haridas S."/>
            <person name="Chen C."/>
            <person name="Bauer D."/>
            <person name="Andreopoulos W."/>
            <person name="Pangilinan J."/>
            <person name="LaButti K."/>
            <person name="Riley R."/>
            <person name="Lipzen A."/>
            <person name="Clum A."/>
            <person name="Drula E."/>
            <person name="Henrissat B."/>
            <person name="Kohler A."/>
            <person name="Grigoriev I.V."/>
            <person name="Martin F.M."/>
            <person name="Hacquard S."/>
        </authorList>
    </citation>
    <scope>NUCLEOTIDE SEQUENCE</scope>
    <source>
        <strain evidence="1">MPI-CAGE-CH-0243</strain>
    </source>
</reference>
<proteinExistence type="predicted"/>
<dbReference type="OrthoDB" id="3734023at2759"/>
<organism evidence="1 2">
    <name type="scientific">Dendryphion nanum</name>
    <dbReference type="NCBI Taxonomy" id="256645"/>
    <lineage>
        <taxon>Eukaryota</taxon>
        <taxon>Fungi</taxon>
        <taxon>Dikarya</taxon>
        <taxon>Ascomycota</taxon>
        <taxon>Pezizomycotina</taxon>
        <taxon>Dothideomycetes</taxon>
        <taxon>Pleosporomycetidae</taxon>
        <taxon>Pleosporales</taxon>
        <taxon>Torulaceae</taxon>
        <taxon>Dendryphion</taxon>
    </lineage>
</organism>
<dbReference type="Proteomes" id="UP000700596">
    <property type="component" value="Unassembled WGS sequence"/>
</dbReference>
<dbReference type="EMBL" id="JAGMWT010000004">
    <property type="protein sequence ID" value="KAH7130420.1"/>
    <property type="molecule type" value="Genomic_DNA"/>
</dbReference>
<comment type="caution">
    <text evidence="1">The sequence shown here is derived from an EMBL/GenBank/DDBJ whole genome shotgun (WGS) entry which is preliminary data.</text>
</comment>
<name>A0A9P9E2W9_9PLEO</name>
<evidence type="ECO:0000313" key="2">
    <source>
        <dbReference type="Proteomes" id="UP000700596"/>
    </source>
</evidence>